<proteinExistence type="predicted"/>
<feature type="coiled-coil region" evidence="1">
    <location>
        <begin position="70"/>
        <end position="111"/>
    </location>
</feature>
<dbReference type="GO" id="GO:0005525">
    <property type="term" value="F:GTP binding"/>
    <property type="evidence" value="ECO:0007669"/>
    <property type="project" value="InterPro"/>
</dbReference>
<dbReference type="AlphaFoldDB" id="A0A974BQ47"/>
<sequence>MEEFSELNESKSTERCQIIIQQLCAPLDQRISQGEFLKPGGHMLFLEEKRTIMAKYDTTPHKGLKSLEVLQEFMNNLKAIEATILQADESLTAKEKQIAESQAEAEAAKTQSQILKKHKRSLHKSLANQKKSYELHKKMLIEKMESDRRNLIA</sequence>
<reference evidence="3" key="1">
    <citation type="submission" date="2016-05" db="EMBL/GenBank/DDBJ databases">
        <title>WGS assembly of Xenopus laevis.</title>
        <authorList>
            <person name="Session A."/>
            <person name="Uno Y."/>
            <person name="Kwon T."/>
            <person name="Chapman J."/>
            <person name="Toyoda A."/>
            <person name="Takahashi S."/>
            <person name="Fukui A."/>
            <person name="Hikosaka A."/>
            <person name="Putnam N."/>
            <person name="Stites J."/>
            <person name="Van Heeringen S."/>
            <person name="Quigley I."/>
            <person name="Heinz S."/>
            <person name="Hellsten U."/>
            <person name="Lyons J."/>
            <person name="Suzuki A."/>
            <person name="Kondo M."/>
            <person name="Ogino H."/>
            <person name="Ochi H."/>
            <person name="Bogdanovic O."/>
            <person name="Lister R."/>
            <person name="Georgiou G."/>
            <person name="Paranjpe S."/>
            <person name="Van Kruijsbergen I."/>
            <person name="Mozaffari S."/>
            <person name="Shu S."/>
            <person name="Schmutz J."/>
            <person name="Jenkins J."/>
            <person name="Grimwood J."/>
            <person name="Carlson J."/>
            <person name="Mitros T."/>
            <person name="Simakov O."/>
            <person name="Heald R."/>
            <person name="Miller K."/>
            <person name="Haudenschild C."/>
            <person name="Kuroki Y."/>
            <person name="Tanaka T."/>
            <person name="Michiue T."/>
            <person name="Watanabe M."/>
            <person name="Kinoshita T."/>
            <person name="Ohta Y."/>
            <person name="Mawaribuchi S."/>
            <person name="Suzuki Y."/>
            <person name="Haramoto Y."/>
            <person name="Yamamoto T."/>
            <person name="Takagi C."/>
            <person name="Kitzman J."/>
            <person name="Shendure J."/>
            <person name="Nakayama T."/>
            <person name="Izutsu Y."/>
            <person name="Robert J."/>
            <person name="Dichmann D."/>
            <person name="Flajnik M."/>
            <person name="Houston D."/>
            <person name="Marcotte E."/>
            <person name="Wallingford J."/>
            <person name="Ito Y."/>
            <person name="Asashima M."/>
            <person name="Ueno N."/>
            <person name="Matsuda Y."/>
            <person name="Jan Veenstra G."/>
            <person name="Fujiyama A."/>
            <person name="Harland R."/>
            <person name="Taira M."/>
            <person name="Rokhsar D.S."/>
        </authorList>
    </citation>
    <scope>NUCLEOTIDE SEQUENCE</scope>
    <source>
        <strain evidence="3">J</strain>
        <tissue evidence="3">Blood</tissue>
    </source>
</reference>
<dbReference type="SUPFAM" id="SSF48340">
    <property type="entry name" value="Interferon-induced guanylate-binding protein 1 (GBP1), C-terminal domain"/>
    <property type="match status" value="1"/>
</dbReference>
<dbReference type="PANTHER" id="PTHR10751">
    <property type="entry name" value="GUANYLATE BINDING PROTEIN"/>
    <property type="match status" value="1"/>
</dbReference>
<feature type="non-terminal residue" evidence="3">
    <location>
        <position position="153"/>
    </location>
</feature>
<gene>
    <name evidence="3" type="ORF">XELAEV_18001975mg</name>
</gene>
<keyword evidence="1" id="KW-0175">Coiled coil</keyword>
<accession>A0A974BQ47</accession>
<dbReference type="InterPro" id="IPR003191">
    <property type="entry name" value="Guanylate-bd/ATL_C"/>
</dbReference>
<evidence type="ECO:0000256" key="1">
    <source>
        <dbReference type="SAM" id="Coils"/>
    </source>
</evidence>
<organism evidence="3">
    <name type="scientific">Xenopus laevis</name>
    <name type="common">African clawed frog</name>
    <dbReference type="NCBI Taxonomy" id="8355"/>
    <lineage>
        <taxon>Eukaryota</taxon>
        <taxon>Metazoa</taxon>
        <taxon>Chordata</taxon>
        <taxon>Craniata</taxon>
        <taxon>Vertebrata</taxon>
        <taxon>Euteleostomi</taxon>
        <taxon>Amphibia</taxon>
        <taxon>Batrachia</taxon>
        <taxon>Anura</taxon>
        <taxon>Pipoidea</taxon>
        <taxon>Pipidae</taxon>
        <taxon>Xenopodinae</taxon>
        <taxon>Xenopus</taxon>
        <taxon>Xenopus</taxon>
    </lineage>
</organism>
<dbReference type="Pfam" id="PF02841">
    <property type="entry name" value="GBP_C"/>
    <property type="match status" value="1"/>
</dbReference>
<evidence type="ECO:0000259" key="2">
    <source>
        <dbReference type="Pfam" id="PF02841"/>
    </source>
</evidence>
<protein>
    <recommendedName>
        <fullName evidence="2">Guanylate-binding protein/Atlastin C-terminal domain-containing protein</fullName>
    </recommendedName>
</protein>
<dbReference type="InterPro" id="IPR036543">
    <property type="entry name" value="Guanylate-bd_C_sf"/>
</dbReference>
<name>A0A974BQ47_XENLA</name>
<evidence type="ECO:0000313" key="3">
    <source>
        <dbReference type="EMBL" id="OCT56123.1"/>
    </source>
</evidence>
<feature type="domain" description="Guanylate-binding protein/Atlastin C-terminal" evidence="2">
    <location>
        <begin position="2"/>
        <end position="152"/>
    </location>
</feature>
<dbReference type="EMBL" id="KV467428">
    <property type="protein sequence ID" value="OCT56123.1"/>
    <property type="molecule type" value="Genomic_DNA"/>
</dbReference>
<dbReference type="Proteomes" id="UP000694892">
    <property type="component" value="Unassembled WGS sequence"/>
</dbReference>
<dbReference type="Gene3D" id="1.20.1000.10">
    <property type="entry name" value="Guanylate-binding protein, C-terminal domain"/>
    <property type="match status" value="1"/>
</dbReference>
<dbReference type="GO" id="GO:0003924">
    <property type="term" value="F:GTPase activity"/>
    <property type="evidence" value="ECO:0007669"/>
    <property type="project" value="InterPro"/>
</dbReference>